<evidence type="ECO:0000256" key="5">
    <source>
        <dbReference type="ARBA" id="ARBA00022692"/>
    </source>
</evidence>
<dbReference type="GO" id="GO:0006954">
    <property type="term" value="P:inflammatory response"/>
    <property type="evidence" value="ECO:0007669"/>
    <property type="project" value="TreeGrafter"/>
</dbReference>
<dbReference type="Proteomes" id="UP001148018">
    <property type="component" value="Unassembled WGS sequence"/>
</dbReference>
<dbReference type="Gene3D" id="1.20.1070.10">
    <property type="entry name" value="Rhodopsin 7-helix transmembrane proteins"/>
    <property type="match status" value="1"/>
</dbReference>
<keyword evidence="6 15" id="KW-1133">Transmembrane helix</keyword>
<keyword evidence="9" id="KW-1015">Disulfide bond</keyword>
<feature type="transmembrane region" description="Helical" evidence="15">
    <location>
        <begin position="146"/>
        <end position="167"/>
    </location>
</feature>
<comment type="similarity">
    <text evidence="13">Belongs to the G-protein coupled receptor 1 family.</text>
</comment>
<keyword evidence="5 13" id="KW-0812">Transmembrane</keyword>
<evidence type="ECO:0000256" key="9">
    <source>
        <dbReference type="ARBA" id="ARBA00023157"/>
    </source>
</evidence>
<keyword evidence="4" id="KW-0597">Phosphoprotein</keyword>
<dbReference type="PRINTS" id="PR01104">
    <property type="entry name" value="ANPHYLATOXNR"/>
</dbReference>
<dbReference type="AlphaFoldDB" id="A0A9Q0DLA5"/>
<keyword evidence="18" id="KW-1185">Reference proteome</keyword>
<dbReference type="PANTHER" id="PTHR24225">
    <property type="entry name" value="CHEMOTACTIC RECEPTOR"/>
    <property type="match status" value="1"/>
</dbReference>
<dbReference type="FunFam" id="1.20.1070.10:FF:000034">
    <property type="entry name" value="G-protein coupled receptor 1"/>
    <property type="match status" value="1"/>
</dbReference>
<evidence type="ECO:0000256" key="7">
    <source>
        <dbReference type="ARBA" id="ARBA00023040"/>
    </source>
</evidence>
<dbReference type="PRINTS" id="PR00426">
    <property type="entry name" value="C5ANPHYLTXNR"/>
</dbReference>
<evidence type="ECO:0000256" key="10">
    <source>
        <dbReference type="ARBA" id="ARBA00023170"/>
    </source>
</evidence>
<proteinExistence type="inferred from homology"/>
<evidence type="ECO:0000259" key="16">
    <source>
        <dbReference type="PROSITE" id="PS50262"/>
    </source>
</evidence>
<evidence type="ECO:0000256" key="12">
    <source>
        <dbReference type="ARBA" id="ARBA00025736"/>
    </source>
</evidence>
<accession>A0A9Q0DLA5</accession>
<comment type="similarity">
    <text evidence="12">Belongs to the chemokine-like receptor (CMKLR) family.</text>
</comment>
<keyword evidence="2" id="KW-1003">Cell membrane</keyword>
<keyword evidence="11 13" id="KW-0807">Transducer</keyword>
<evidence type="ECO:0000313" key="18">
    <source>
        <dbReference type="Proteomes" id="UP001148018"/>
    </source>
</evidence>
<feature type="compositionally biased region" description="Polar residues" evidence="14">
    <location>
        <begin position="321"/>
        <end position="333"/>
    </location>
</feature>
<evidence type="ECO:0000256" key="6">
    <source>
        <dbReference type="ARBA" id="ARBA00022989"/>
    </source>
</evidence>
<dbReference type="EMBL" id="JANIIK010000114">
    <property type="protein sequence ID" value="KAJ3590775.1"/>
    <property type="molecule type" value="Genomic_DNA"/>
</dbReference>
<dbReference type="PRINTS" id="PR00237">
    <property type="entry name" value="GPCRRHODOPSN"/>
</dbReference>
<evidence type="ECO:0000256" key="15">
    <source>
        <dbReference type="SAM" id="Phobius"/>
    </source>
</evidence>
<dbReference type="Pfam" id="PF00001">
    <property type="entry name" value="7tm_1"/>
    <property type="match status" value="1"/>
</dbReference>
<evidence type="ECO:0000256" key="8">
    <source>
        <dbReference type="ARBA" id="ARBA00023136"/>
    </source>
</evidence>
<feature type="transmembrane region" description="Helical" evidence="15">
    <location>
        <begin position="271"/>
        <end position="294"/>
    </location>
</feature>
<evidence type="ECO:0000256" key="1">
    <source>
        <dbReference type="ARBA" id="ARBA00004651"/>
    </source>
</evidence>
<keyword evidence="7 13" id="KW-0297">G-protein coupled receptor</keyword>
<feature type="transmembrane region" description="Helical" evidence="15">
    <location>
        <begin position="112"/>
        <end position="134"/>
    </location>
</feature>
<gene>
    <name evidence="17" type="ORF">NHX12_008724</name>
</gene>
<dbReference type="OrthoDB" id="9835842at2759"/>
<dbReference type="GO" id="GO:0004930">
    <property type="term" value="F:G protein-coupled receptor activity"/>
    <property type="evidence" value="ECO:0007669"/>
    <property type="project" value="UniProtKB-KW"/>
</dbReference>
<evidence type="ECO:0000256" key="3">
    <source>
        <dbReference type="ARBA" id="ARBA00022500"/>
    </source>
</evidence>
<evidence type="ECO:0000256" key="13">
    <source>
        <dbReference type="RuleBase" id="RU000688"/>
    </source>
</evidence>
<dbReference type="InterPro" id="IPR002234">
    <property type="entry name" value="Anphylx_rcpt_C3a/C5a1-2"/>
</dbReference>
<dbReference type="InterPro" id="IPR017452">
    <property type="entry name" value="GPCR_Rhodpsn_7TM"/>
</dbReference>
<evidence type="ECO:0000256" key="14">
    <source>
        <dbReference type="SAM" id="MobiDB-lite"/>
    </source>
</evidence>
<feature type="transmembrane region" description="Helical" evidence="15">
    <location>
        <begin position="67"/>
        <end position="92"/>
    </location>
</feature>
<dbReference type="InterPro" id="IPR000276">
    <property type="entry name" value="GPCR_Rhodpsn"/>
</dbReference>
<dbReference type="GO" id="GO:0007204">
    <property type="term" value="P:positive regulation of cytosolic calcium ion concentration"/>
    <property type="evidence" value="ECO:0007669"/>
    <property type="project" value="TreeGrafter"/>
</dbReference>
<dbReference type="GO" id="GO:0005886">
    <property type="term" value="C:plasma membrane"/>
    <property type="evidence" value="ECO:0007669"/>
    <property type="project" value="UniProtKB-SubCell"/>
</dbReference>
<dbReference type="PROSITE" id="PS00237">
    <property type="entry name" value="G_PROTEIN_RECEP_F1_1"/>
    <property type="match status" value="1"/>
</dbReference>
<dbReference type="GO" id="GO:0004878">
    <property type="term" value="F:complement component C5a receptor activity"/>
    <property type="evidence" value="ECO:0007669"/>
    <property type="project" value="TreeGrafter"/>
</dbReference>
<evidence type="ECO:0000256" key="2">
    <source>
        <dbReference type="ARBA" id="ARBA00022475"/>
    </source>
</evidence>
<comment type="subcellular location">
    <subcellularLocation>
        <location evidence="1">Cell membrane</location>
        <topology evidence="1">Multi-pass membrane protein</topology>
    </subcellularLocation>
</comment>
<keyword evidence="8 15" id="KW-0472">Membrane</keyword>
<dbReference type="PANTHER" id="PTHR24225:SF56">
    <property type="entry name" value="C5A ANAPHYLATOXIN CHEMOTACTIC RECEPTOR 1"/>
    <property type="match status" value="1"/>
</dbReference>
<dbReference type="GO" id="GO:0007200">
    <property type="term" value="P:phospholipase C-activating G protein-coupled receptor signaling pathway"/>
    <property type="evidence" value="ECO:0007669"/>
    <property type="project" value="TreeGrafter"/>
</dbReference>
<comment type="caution">
    <text evidence="17">The sequence shown here is derived from an EMBL/GenBank/DDBJ whole genome shotgun (WGS) entry which is preliminary data.</text>
</comment>
<evidence type="ECO:0000256" key="4">
    <source>
        <dbReference type="ARBA" id="ARBA00022553"/>
    </source>
</evidence>
<evidence type="ECO:0000313" key="17">
    <source>
        <dbReference type="EMBL" id="KAJ3590775.1"/>
    </source>
</evidence>
<feature type="transmembrane region" description="Helical" evidence="15">
    <location>
        <begin position="35"/>
        <end position="55"/>
    </location>
</feature>
<keyword evidence="10 13" id="KW-0675">Receptor</keyword>
<feature type="domain" description="G-protein coupled receptors family 1 profile" evidence="16">
    <location>
        <begin position="48"/>
        <end position="291"/>
    </location>
</feature>
<organism evidence="17 18">
    <name type="scientific">Muraenolepis orangiensis</name>
    <name type="common">Patagonian moray cod</name>
    <dbReference type="NCBI Taxonomy" id="630683"/>
    <lineage>
        <taxon>Eukaryota</taxon>
        <taxon>Metazoa</taxon>
        <taxon>Chordata</taxon>
        <taxon>Craniata</taxon>
        <taxon>Vertebrata</taxon>
        <taxon>Euteleostomi</taxon>
        <taxon>Actinopterygii</taxon>
        <taxon>Neopterygii</taxon>
        <taxon>Teleostei</taxon>
        <taxon>Neoteleostei</taxon>
        <taxon>Acanthomorphata</taxon>
        <taxon>Zeiogadaria</taxon>
        <taxon>Gadariae</taxon>
        <taxon>Gadiformes</taxon>
        <taxon>Muraenolepidoidei</taxon>
        <taxon>Muraenolepididae</taxon>
        <taxon>Muraenolepis</taxon>
    </lineage>
</organism>
<name>A0A9Q0DLA5_9TELE</name>
<feature type="transmembrane region" description="Helical" evidence="15">
    <location>
        <begin position="231"/>
        <end position="251"/>
    </location>
</feature>
<keyword evidence="3" id="KW-0145">Chemotaxis</keyword>
<feature type="region of interest" description="Disordered" evidence="14">
    <location>
        <begin position="321"/>
        <end position="340"/>
    </location>
</feature>
<sequence>MDKVVEDLLNSTVNYEDFSFALNVPQIQPIHVATLVFYGLVFVLGVPGNALVVWVTAFGMPRTVNTILFLNLSLADLLCCLFLPILMVPLAHDDHWHFGAAACTLLKGMFHLLMYCSVLLLVVISVDRCMLVSLPIWCQNHRRPRVAVWACVGAWLLALFATVPELLYTRQVVFGDKKECLGRRSPVQSQVIVGFRLVFGFLLPFLAIVVSHATVYMRANRMAGRIRSKRTLKVIVAVVISFFFCWLPLHILDLLITMTRRNSLHRANINISHSLALCLAYFNSCINPILYVCLGRDFRTSMNRSLRSHFHFINDEPTCQQTTTAHNSKSSPMTGEMTDV</sequence>
<dbReference type="GO" id="GO:0006935">
    <property type="term" value="P:chemotaxis"/>
    <property type="evidence" value="ECO:0007669"/>
    <property type="project" value="UniProtKB-KW"/>
</dbReference>
<dbReference type="InterPro" id="IPR000826">
    <property type="entry name" value="Formyl_rcpt-rel"/>
</dbReference>
<reference evidence="17" key="1">
    <citation type="submission" date="2022-07" db="EMBL/GenBank/DDBJ databases">
        <title>Chromosome-level genome of Muraenolepis orangiensis.</title>
        <authorList>
            <person name="Kim J."/>
        </authorList>
    </citation>
    <scope>NUCLEOTIDE SEQUENCE</scope>
    <source>
        <strain evidence="17">KU_S4_2022</strain>
        <tissue evidence="17">Muscle</tissue>
    </source>
</reference>
<dbReference type="PROSITE" id="PS50262">
    <property type="entry name" value="G_PROTEIN_RECEP_F1_2"/>
    <property type="match status" value="1"/>
</dbReference>
<protein>
    <recommendedName>
        <fullName evidence="16">G-protein coupled receptors family 1 profile domain-containing protein</fullName>
    </recommendedName>
</protein>
<feature type="transmembrane region" description="Helical" evidence="15">
    <location>
        <begin position="187"/>
        <end position="210"/>
    </location>
</feature>
<dbReference type="SUPFAM" id="SSF81321">
    <property type="entry name" value="Family A G protein-coupled receptor-like"/>
    <property type="match status" value="1"/>
</dbReference>
<evidence type="ECO:0000256" key="11">
    <source>
        <dbReference type="ARBA" id="ARBA00023224"/>
    </source>
</evidence>